<name>A0A2T8F7N2_9ACTN</name>
<comment type="caution">
    <text evidence="1">The sequence shown here is derived from an EMBL/GenBank/DDBJ whole genome shotgun (WGS) entry which is preliminary data.</text>
</comment>
<evidence type="ECO:0000313" key="2">
    <source>
        <dbReference type="Proteomes" id="UP000246018"/>
    </source>
</evidence>
<evidence type="ECO:0000313" key="1">
    <source>
        <dbReference type="EMBL" id="PVG81677.1"/>
    </source>
</evidence>
<dbReference type="OrthoDB" id="9762169at2"/>
<protein>
    <submittedName>
        <fullName evidence="1">Uncharacterized protein</fullName>
    </submittedName>
</protein>
<reference evidence="1 2" key="1">
    <citation type="submission" date="2018-04" db="EMBL/GenBank/DDBJ databases">
        <title>Genome of Nocardioides gansuensis WSJ-1.</title>
        <authorList>
            <person name="Wu S."/>
            <person name="Wang G."/>
        </authorList>
    </citation>
    <scope>NUCLEOTIDE SEQUENCE [LARGE SCALE GENOMIC DNA]</scope>
    <source>
        <strain evidence="1 2">WSJ-1</strain>
    </source>
</reference>
<dbReference type="RefSeq" id="WP_116573442.1">
    <property type="nucleotide sequence ID" value="NZ_QDGZ01000007.1"/>
</dbReference>
<dbReference type="EMBL" id="QDGZ01000007">
    <property type="protein sequence ID" value="PVG81677.1"/>
    <property type="molecule type" value="Genomic_DNA"/>
</dbReference>
<organism evidence="1 2">
    <name type="scientific">Nocardioides gansuensis</name>
    <dbReference type="NCBI Taxonomy" id="2138300"/>
    <lineage>
        <taxon>Bacteria</taxon>
        <taxon>Bacillati</taxon>
        <taxon>Actinomycetota</taxon>
        <taxon>Actinomycetes</taxon>
        <taxon>Propionibacteriales</taxon>
        <taxon>Nocardioidaceae</taxon>
        <taxon>Nocardioides</taxon>
    </lineage>
</organism>
<proteinExistence type="predicted"/>
<dbReference type="AlphaFoldDB" id="A0A2T8F7N2"/>
<sequence length="120" mass="13646">MADLGLLKDLNHEFTKTNTELRGTRVDPALESFKDFQLIHEMYAVAWLLWFIFTGRDGIDDDTTGPVADLVRRCIHSDNSGEVPPRRSGAVPPTGVTQSFREWRLCLSKRRDTLLRTALT</sequence>
<dbReference type="Proteomes" id="UP000246018">
    <property type="component" value="Unassembled WGS sequence"/>
</dbReference>
<gene>
    <name evidence="1" type="ORF">DDE18_16960</name>
</gene>
<keyword evidence="2" id="KW-1185">Reference proteome</keyword>
<accession>A0A2T8F7N2</accession>